<dbReference type="RefSeq" id="WP_168876137.1">
    <property type="nucleotide sequence ID" value="NZ_JABAIM010000001.1"/>
</dbReference>
<sequence>MSPYWLLPLLVLPLVAWIRHTLRPRPHLEGDMLLLSERLQDVVDEAGRAFKGMEGRFKADTPVEEAIATMQRHHLSMKAVAERFAAAVYAHPRAQAHHRQVCALLDAQQSMSREVYETLMAFSQGHADDAALEDVIRRFGAVATPLGDQIQAIMVSMVEEGQQALTVAQAHAGKR</sequence>
<gene>
    <name evidence="1" type="ORF">HF682_05075</name>
</gene>
<keyword evidence="2" id="KW-1185">Reference proteome</keyword>
<comment type="caution">
    <text evidence="1">The sequence shown here is derived from an EMBL/GenBank/DDBJ whole genome shotgun (WGS) entry which is preliminary data.</text>
</comment>
<evidence type="ECO:0000313" key="1">
    <source>
        <dbReference type="EMBL" id="NLR74525.1"/>
    </source>
</evidence>
<protein>
    <submittedName>
        <fullName evidence="1">Uncharacterized protein</fullName>
    </submittedName>
</protein>
<organism evidence="1 2">
    <name type="scientific">Leeia aquatica</name>
    <dbReference type="NCBI Taxonomy" id="2725557"/>
    <lineage>
        <taxon>Bacteria</taxon>
        <taxon>Pseudomonadati</taxon>
        <taxon>Pseudomonadota</taxon>
        <taxon>Betaproteobacteria</taxon>
        <taxon>Neisseriales</taxon>
        <taxon>Leeiaceae</taxon>
        <taxon>Leeia</taxon>
    </lineage>
</organism>
<evidence type="ECO:0000313" key="2">
    <source>
        <dbReference type="Proteomes" id="UP000587991"/>
    </source>
</evidence>
<proteinExistence type="predicted"/>
<name>A0A847S6T0_9NEIS</name>
<dbReference type="Proteomes" id="UP000587991">
    <property type="component" value="Unassembled WGS sequence"/>
</dbReference>
<dbReference type="EMBL" id="JABAIM010000001">
    <property type="protein sequence ID" value="NLR74525.1"/>
    <property type="molecule type" value="Genomic_DNA"/>
</dbReference>
<accession>A0A847S6T0</accession>
<dbReference type="AlphaFoldDB" id="A0A847S6T0"/>
<reference evidence="1 2" key="1">
    <citation type="submission" date="2020-04" db="EMBL/GenBank/DDBJ databases">
        <title>Draft genome of Leeia sp. IMCC25680.</title>
        <authorList>
            <person name="Song J."/>
            <person name="Cho J.-C."/>
        </authorList>
    </citation>
    <scope>NUCLEOTIDE SEQUENCE [LARGE SCALE GENOMIC DNA]</scope>
    <source>
        <strain evidence="1 2">IMCC25680</strain>
    </source>
</reference>